<evidence type="ECO:0000313" key="1">
    <source>
        <dbReference type="Proteomes" id="UP000887576"/>
    </source>
</evidence>
<protein>
    <submittedName>
        <fullName evidence="2">Uncharacterized protein</fullName>
    </submittedName>
</protein>
<name>A0AC34RTJ0_9BILA</name>
<evidence type="ECO:0000313" key="2">
    <source>
        <dbReference type="WBParaSite" id="JU765_v2.g9969.t1"/>
    </source>
</evidence>
<accession>A0AC34RTJ0</accession>
<dbReference type="WBParaSite" id="JU765_v2.g9969.t1">
    <property type="protein sequence ID" value="JU765_v2.g9969.t1"/>
    <property type="gene ID" value="JU765_v2.g9969"/>
</dbReference>
<proteinExistence type="predicted"/>
<sequence length="334" mass="38321">MIRLFCLGLVFGIVAFSLADEEKIRIKVVFDDQLDDVVNGTLDREFAIVDDERILLPKKIPKLSWKEKEALILASGVEMKEILERKKKRRHRVSRKTPGKKRRSLSDSPWRRTHAVAPSAPKPSGPPIAADVHQCPAKIDAVTEAHNHRTYVFAGDHVYQVYRDRQGLQQKSAFLITELFPAGPRRVSAALTNLRSAVTVLIEYNTVYRFRWSKKNQRFYLARKSPQKLDRNITFTPKLAFQWSDGNMILTDGKQFATYDAYWNVATFIGKTDDYFPGVPSDSVGLAHSGADTYIWMNNRASLQVYNMKKYRVIQEYPVRISDYVACLAQFKKS</sequence>
<dbReference type="Proteomes" id="UP000887576">
    <property type="component" value="Unplaced"/>
</dbReference>
<reference evidence="2" key="1">
    <citation type="submission" date="2022-11" db="UniProtKB">
        <authorList>
            <consortium name="WormBaseParasite"/>
        </authorList>
    </citation>
    <scope>IDENTIFICATION</scope>
</reference>
<organism evidence="1 2">
    <name type="scientific">Panagrolaimus sp. JU765</name>
    <dbReference type="NCBI Taxonomy" id="591449"/>
    <lineage>
        <taxon>Eukaryota</taxon>
        <taxon>Metazoa</taxon>
        <taxon>Ecdysozoa</taxon>
        <taxon>Nematoda</taxon>
        <taxon>Chromadorea</taxon>
        <taxon>Rhabditida</taxon>
        <taxon>Tylenchina</taxon>
        <taxon>Panagrolaimomorpha</taxon>
        <taxon>Panagrolaimoidea</taxon>
        <taxon>Panagrolaimidae</taxon>
        <taxon>Panagrolaimus</taxon>
    </lineage>
</organism>